<dbReference type="InterPro" id="IPR007472">
    <property type="entry name" value="N-end_Aminoacyl_Trfase_C"/>
</dbReference>
<sequence length="245" mass="27712">MTDQGLQFPKFYVTAPSPCPYLDGKTERKVFTELRGPDAAALNEALGRVGFRRSQSVVYRPACEGCSECVSVRVRAQDFRLSRSHRRVARANADLKSEVCPPQVTDEQYELLQAYLNTRHADGTMADMTADEYCDMVETSPVPTILVEYRRAIDSKLMAVALTDELSDGYSMIYSFFDTSEPHRSLGTHLILDHIGKAKAANHPHVYLGYWVKSSPKMSYKGRFRPLERLGQNGWYELTEDELGK</sequence>
<evidence type="ECO:0000256" key="4">
    <source>
        <dbReference type="HAMAP-Rule" id="MF_00689"/>
    </source>
</evidence>
<dbReference type="InterPro" id="IPR016181">
    <property type="entry name" value="Acyl_CoA_acyltransferase"/>
</dbReference>
<dbReference type="GO" id="GO:0005737">
    <property type="term" value="C:cytoplasm"/>
    <property type="evidence" value="ECO:0007669"/>
    <property type="project" value="UniProtKB-SubCell"/>
</dbReference>
<feature type="domain" description="N-end rule aminoacyl transferase C-terminal" evidence="6">
    <location>
        <begin position="107"/>
        <end position="230"/>
    </location>
</feature>
<dbReference type="EC" id="2.3.2.29" evidence="4"/>
<dbReference type="NCBIfam" id="NF002346">
    <property type="entry name" value="PRK01305.2-3"/>
    <property type="match status" value="1"/>
</dbReference>
<dbReference type="GO" id="GO:0071596">
    <property type="term" value="P:ubiquitin-dependent protein catabolic process via the N-end rule pathway"/>
    <property type="evidence" value="ECO:0007669"/>
    <property type="project" value="InterPro"/>
</dbReference>
<dbReference type="EMBL" id="FNAK01000006">
    <property type="protein sequence ID" value="SDE35709.1"/>
    <property type="molecule type" value="Genomic_DNA"/>
</dbReference>
<proteinExistence type="inferred from homology"/>
<evidence type="ECO:0000259" key="5">
    <source>
        <dbReference type="Pfam" id="PF04376"/>
    </source>
</evidence>
<evidence type="ECO:0000256" key="2">
    <source>
        <dbReference type="ARBA" id="ARBA00022679"/>
    </source>
</evidence>
<comment type="catalytic activity">
    <reaction evidence="4">
        <text>N-terminal L-aspartyl-[protein] + L-leucyl-tRNA(Leu) = N-terminal L-leucyl-L-aspartyl-[protein] + tRNA(Leu) + H(+)</text>
        <dbReference type="Rhea" id="RHEA:50420"/>
        <dbReference type="Rhea" id="RHEA-COMP:9613"/>
        <dbReference type="Rhea" id="RHEA-COMP:9622"/>
        <dbReference type="Rhea" id="RHEA-COMP:12669"/>
        <dbReference type="Rhea" id="RHEA-COMP:12674"/>
        <dbReference type="ChEBI" id="CHEBI:15378"/>
        <dbReference type="ChEBI" id="CHEBI:64720"/>
        <dbReference type="ChEBI" id="CHEBI:78442"/>
        <dbReference type="ChEBI" id="CHEBI:78494"/>
        <dbReference type="ChEBI" id="CHEBI:133042"/>
        <dbReference type="EC" id="2.3.2.29"/>
    </reaction>
</comment>
<dbReference type="GO" id="GO:0004057">
    <property type="term" value="F:arginyl-tRNA--protein transferase activity"/>
    <property type="evidence" value="ECO:0007669"/>
    <property type="project" value="InterPro"/>
</dbReference>
<dbReference type="AlphaFoldDB" id="A0A1G7C8R1"/>
<evidence type="ECO:0000313" key="8">
    <source>
        <dbReference type="Proteomes" id="UP000183685"/>
    </source>
</evidence>
<dbReference type="STRING" id="637679.GCA_001550055_03218"/>
<dbReference type="Pfam" id="PF04377">
    <property type="entry name" value="ATE_C"/>
    <property type="match status" value="1"/>
</dbReference>
<comment type="catalytic activity">
    <reaction evidence="4">
        <text>N-terminal L-glutamyl-[protein] + L-leucyl-tRNA(Leu) = N-terminal L-leucyl-L-glutamyl-[protein] + tRNA(Leu) + H(+)</text>
        <dbReference type="Rhea" id="RHEA:50412"/>
        <dbReference type="Rhea" id="RHEA-COMP:9613"/>
        <dbReference type="Rhea" id="RHEA-COMP:9622"/>
        <dbReference type="Rhea" id="RHEA-COMP:12664"/>
        <dbReference type="Rhea" id="RHEA-COMP:12668"/>
        <dbReference type="ChEBI" id="CHEBI:15378"/>
        <dbReference type="ChEBI" id="CHEBI:64721"/>
        <dbReference type="ChEBI" id="CHEBI:78442"/>
        <dbReference type="ChEBI" id="CHEBI:78494"/>
        <dbReference type="ChEBI" id="CHEBI:133041"/>
        <dbReference type="EC" id="2.3.2.29"/>
    </reaction>
</comment>
<comment type="function">
    <text evidence="4">Functions in the N-end rule pathway of protein degradation where it conjugates Leu from its aminoacyl-tRNA to the N-termini of proteins containing an N-terminal aspartate or glutamate.</text>
</comment>
<gene>
    <name evidence="4" type="primary">bpt</name>
    <name evidence="7" type="ORF">SAMN04488071_2703</name>
</gene>
<dbReference type="HAMAP" id="MF_00689">
    <property type="entry name" value="Bpt"/>
    <property type="match status" value="1"/>
</dbReference>
<evidence type="ECO:0000256" key="3">
    <source>
        <dbReference type="ARBA" id="ARBA00023315"/>
    </source>
</evidence>
<comment type="similarity">
    <text evidence="4">Belongs to the R-transferase family. Bpt subfamily.</text>
</comment>
<keyword evidence="1 4" id="KW-0963">Cytoplasm</keyword>
<evidence type="ECO:0000313" key="7">
    <source>
        <dbReference type="EMBL" id="SDE35709.1"/>
    </source>
</evidence>
<organism evidence="7 8">
    <name type="scientific">Kordiimonas lacus</name>
    <dbReference type="NCBI Taxonomy" id="637679"/>
    <lineage>
        <taxon>Bacteria</taxon>
        <taxon>Pseudomonadati</taxon>
        <taxon>Pseudomonadota</taxon>
        <taxon>Alphaproteobacteria</taxon>
        <taxon>Kordiimonadales</taxon>
        <taxon>Kordiimonadaceae</taxon>
        <taxon>Kordiimonas</taxon>
    </lineage>
</organism>
<name>A0A1G7C8R1_9PROT</name>
<dbReference type="InterPro" id="IPR030700">
    <property type="entry name" value="N-end_Aminoacyl_Trfase"/>
</dbReference>
<dbReference type="NCBIfam" id="NF002343">
    <property type="entry name" value="PRK01305.1-4"/>
    <property type="match status" value="1"/>
</dbReference>
<evidence type="ECO:0000259" key="6">
    <source>
        <dbReference type="Pfam" id="PF04377"/>
    </source>
</evidence>
<dbReference type="NCBIfam" id="NF002341">
    <property type="entry name" value="PRK01305.1-1"/>
    <property type="match status" value="1"/>
</dbReference>
<dbReference type="PANTHER" id="PTHR21367:SF1">
    <property type="entry name" value="ARGINYL-TRNA--PROTEIN TRANSFERASE 1"/>
    <property type="match status" value="1"/>
</dbReference>
<evidence type="ECO:0000256" key="1">
    <source>
        <dbReference type="ARBA" id="ARBA00022490"/>
    </source>
</evidence>
<accession>A0A1G7C8R1</accession>
<reference evidence="7 8" key="1">
    <citation type="submission" date="2016-10" db="EMBL/GenBank/DDBJ databases">
        <authorList>
            <person name="de Groot N.N."/>
        </authorList>
    </citation>
    <scope>NUCLEOTIDE SEQUENCE [LARGE SCALE GENOMIC DNA]</scope>
    <source>
        <strain evidence="7 8">CGMCC 1.9109</strain>
    </source>
</reference>
<dbReference type="RefSeq" id="WP_068306958.1">
    <property type="nucleotide sequence ID" value="NZ_DAIOMO010000001.1"/>
</dbReference>
<dbReference type="Proteomes" id="UP000183685">
    <property type="component" value="Unassembled WGS sequence"/>
</dbReference>
<feature type="domain" description="N-end aminoacyl transferase N-terminal" evidence="5">
    <location>
        <begin position="17"/>
        <end position="87"/>
    </location>
</feature>
<dbReference type="InterPro" id="IPR017138">
    <property type="entry name" value="Asp_Glu_LeuTrfase"/>
</dbReference>
<keyword evidence="8" id="KW-1185">Reference proteome</keyword>
<protein>
    <recommendedName>
        <fullName evidence="4">Aspartate/glutamate leucyltransferase</fullName>
        <ecNumber evidence="4">2.3.2.29</ecNumber>
    </recommendedName>
</protein>
<dbReference type="SUPFAM" id="SSF55729">
    <property type="entry name" value="Acyl-CoA N-acyltransferases (Nat)"/>
    <property type="match status" value="1"/>
</dbReference>
<dbReference type="OrthoDB" id="9782022at2"/>
<dbReference type="PIRSF" id="PIRSF037208">
    <property type="entry name" value="ATE_pro_prd"/>
    <property type="match status" value="1"/>
</dbReference>
<dbReference type="PANTHER" id="PTHR21367">
    <property type="entry name" value="ARGININE-TRNA-PROTEIN TRANSFERASE 1"/>
    <property type="match status" value="1"/>
</dbReference>
<comment type="subcellular location">
    <subcellularLocation>
        <location evidence="4">Cytoplasm</location>
    </subcellularLocation>
</comment>
<keyword evidence="3 4" id="KW-0012">Acyltransferase</keyword>
<dbReference type="NCBIfam" id="NF002342">
    <property type="entry name" value="PRK01305.1-3"/>
    <property type="match status" value="1"/>
</dbReference>
<dbReference type="InterPro" id="IPR007471">
    <property type="entry name" value="N-end_Aminoacyl_Trfase_N"/>
</dbReference>
<dbReference type="Pfam" id="PF04376">
    <property type="entry name" value="ATE_N"/>
    <property type="match status" value="1"/>
</dbReference>
<keyword evidence="2 4" id="KW-0808">Transferase</keyword>
<dbReference type="GO" id="GO:0008914">
    <property type="term" value="F:leucyl-tRNA--protein transferase activity"/>
    <property type="evidence" value="ECO:0007669"/>
    <property type="project" value="UniProtKB-UniRule"/>
</dbReference>